<name>A0A8H5GUU5_9AGAR</name>
<reference evidence="2 3" key="1">
    <citation type="journal article" date="2020" name="ISME J.">
        <title>Uncovering the hidden diversity of litter-decomposition mechanisms in mushroom-forming fungi.</title>
        <authorList>
            <person name="Floudas D."/>
            <person name="Bentzer J."/>
            <person name="Ahren D."/>
            <person name="Johansson T."/>
            <person name="Persson P."/>
            <person name="Tunlid A."/>
        </authorList>
    </citation>
    <scope>NUCLEOTIDE SEQUENCE [LARGE SCALE GENOMIC DNA]</scope>
    <source>
        <strain evidence="2 3">CBS 291.85</strain>
    </source>
</reference>
<dbReference type="OrthoDB" id="2803656at2759"/>
<accession>A0A8H5GUU5</accession>
<comment type="caution">
    <text evidence="2">The sequence shown here is derived from an EMBL/GenBank/DDBJ whole genome shotgun (WGS) entry which is preliminary data.</text>
</comment>
<dbReference type="AlphaFoldDB" id="A0A8H5GUU5"/>
<dbReference type="Proteomes" id="UP000559256">
    <property type="component" value="Unassembled WGS sequence"/>
</dbReference>
<feature type="compositionally biased region" description="Polar residues" evidence="1">
    <location>
        <begin position="186"/>
        <end position="221"/>
    </location>
</feature>
<proteinExistence type="predicted"/>
<feature type="region of interest" description="Disordered" evidence="1">
    <location>
        <begin position="172"/>
        <end position="271"/>
    </location>
</feature>
<evidence type="ECO:0000313" key="2">
    <source>
        <dbReference type="EMBL" id="KAF5371342.1"/>
    </source>
</evidence>
<evidence type="ECO:0000313" key="3">
    <source>
        <dbReference type="Proteomes" id="UP000559256"/>
    </source>
</evidence>
<dbReference type="EMBL" id="JAACJM010000009">
    <property type="protein sequence ID" value="KAF5371342.1"/>
    <property type="molecule type" value="Genomic_DNA"/>
</dbReference>
<keyword evidence="3" id="KW-1185">Reference proteome</keyword>
<gene>
    <name evidence="2" type="ORF">D9758_004183</name>
</gene>
<protein>
    <submittedName>
        <fullName evidence="2">Uncharacterized protein</fullName>
    </submittedName>
</protein>
<evidence type="ECO:0000256" key="1">
    <source>
        <dbReference type="SAM" id="MobiDB-lite"/>
    </source>
</evidence>
<feature type="compositionally biased region" description="Acidic residues" evidence="1">
    <location>
        <begin position="318"/>
        <end position="335"/>
    </location>
</feature>
<sequence>MSTATDTNGTSSSDPLQVAAQLYPWMYMTSTLEACFKTAEETANKELDERAKSLEAGEADVSDQQVRMEAERTIEFYDELSSDKFATVAPKIMQSFLSHGDACTKLESEALQLASKDLSHINLDDYENHPMQPYNDMLEQLGKSPSFMSSCPESLLGQASELETTILDLTTTTTGNSSESHEAQVFSESNQNLDSGPKSEQNQMPNPESGSTQGEDQSTSVSPQNPESQSESTSPSSSHTTNTTAAKPSNSESTAATPSESLAMAESESTAARSQLIPVFTTCLPILRARKANIAMAQQLVEGAKEMLGMTLHLESLGFEDGDDADKSEVDEDEDERRGDGEHVVVNGNELVVGDGYRQSRPGGNSSDEEDDK</sequence>
<feature type="compositionally biased region" description="Low complexity" evidence="1">
    <location>
        <begin position="222"/>
        <end position="244"/>
    </location>
</feature>
<feature type="compositionally biased region" description="Polar residues" evidence="1">
    <location>
        <begin position="245"/>
        <end position="260"/>
    </location>
</feature>
<organism evidence="2 3">
    <name type="scientific">Tetrapyrgos nigripes</name>
    <dbReference type="NCBI Taxonomy" id="182062"/>
    <lineage>
        <taxon>Eukaryota</taxon>
        <taxon>Fungi</taxon>
        <taxon>Dikarya</taxon>
        <taxon>Basidiomycota</taxon>
        <taxon>Agaricomycotina</taxon>
        <taxon>Agaricomycetes</taxon>
        <taxon>Agaricomycetidae</taxon>
        <taxon>Agaricales</taxon>
        <taxon>Marasmiineae</taxon>
        <taxon>Marasmiaceae</taxon>
        <taxon>Tetrapyrgos</taxon>
    </lineage>
</organism>
<feature type="region of interest" description="Disordered" evidence="1">
    <location>
        <begin position="318"/>
        <end position="373"/>
    </location>
</feature>